<comment type="subcellular location">
    <subcellularLocation>
        <location evidence="1">Lipid droplet</location>
    </subcellularLocation>
</comment>
<name>A0A673N4F1_9TELE</name>
<keyword evidence="6" id="KW-1185">Reference proteome</keyword>
<sequence length="483" mass="53335">MSRARNSEGNVLKRVAKLPLVSSALQQASSIYTGVKGRYLLLGLVGGVAELGVRSASTAALKQAAPLLQNLEPEIEAVNSFALVGLEQLEKLFPILQQPTDEVVANLKDAFFSRLDDAQSRVNDELDRAVDRWDKLMQLSWRLLAEAQDSAPGRVITAGLDELITQSEAAVANYLPLPPTLRLEWERRVQSYEDEEDDDDEEPRMWTRIRSLLLCLYFQLYHRLMKLKERLDSALQMLGAAAETVGLTQLMAMVESLLQLLLSFYTTQVYRVEELRSLLMVQLTSGIQALKVLPPVQQILALPTQVRTIMNDLLELGQILIQLVINTTPLYDLVKQVSDLDAANNPVPDELPESPSSRASANSLFLKAMDGRPCRRRSLYARSRRGSASGLPSSPALSPTPTPVPANGRKGSLKLDSQPSGPPEHDTLAVPTTDMIRRHSSATEVLLAPIMQLVTQSQRAFEFLSSGPSSEDQVIPVVETTEH</sequence>
<evidence type="ECO:0000256" key="4">
    <source>
        <dbReference type="SAM" id="MobiDB-lite"/>
    </source>
</evidence>
<protein>
    <submittedName>
        <fullName evidence="5">Perilipin-2-like</fullName>
    </submittedName>
</protein>
<feature type="region of interest" description="Disordered" evidence="4">
    <location>
        <begin position="381"/>
        <end position="428"/>
    </location>
</feature>
<gene>
    <name evidence="5" type="primary">plin6</name>
</gene>
<organism evidence="5 6">
    <name type="scientific">Sinocyclocheilus rhinocerous</name>
    <dbReference type="NCBI Taxonomy" id="307959"/>
    <lineage>
        <taxon>Eukaryota</taxon>
        <taxon>Metazoa</taxon>
        <taxon>Chordata</taxon>
        <taxon>Craniata</taxon>
        <taxon>Vertebrata</taxon>
        <taxon>Euteleostomi</taxon>
        <taxon>Actinopterygii</taxon>
        <taxon>Neopterygii</taxon>
        <taxon>Teleostei</taxon>
        <taxon>Ostariophysi</taxon>
        <taxon>Cypriniformes</taxon>
        <taxon>Cyprinidae</taxon>
        <taxon>Cyprininae</taxon>
        <taxon>Sinocyclocheilus</taxon>
    </lineage>
</organism>
<dbReference type="RefSeq" id="XP_016410052.1">
    <property type="nucleotide sequence ID" value="XM_016554566.1"/>
</dbReference>
<dbReference type="InterPro" id="IPR004279">
    <property type="entry name" value="Perilipin"/>
</dbReference>
<evidence type="ECO:0000256" key="1">
    <source>
        <dbReference type="ARBA" id="ARBA00004502"/>
    </source>
</evidence>
<dbReference type="GO" id="GO:0010890">
    <property type="term" value="P:positive regulation of triglyceride storage"/>
    <property type="evidence" value="ECO:0007669"/>
    <property type="project" value="TreeGrafter"/>
</dbReference>
<dbReference type="PANTHER" id="PTHR14024:SF48">
    <property type="entry name" value="PERILIPIN 6"/>
    <property type="match status" value="1"/>
</dbReference>
<accession>A0A673N4F1</accession>
<reference evidence="5" key="2">
    <citation type="submission" date="2025-09" db="UniProtKB">
        <authorList>
            <consortium name="Ensembl"/>
        </authorList>
    </citation>
    <scope>IDENTIFICATION</scope>
</reference>
<dbReference type="AlphaFoldDB" id="A0A673N4F1"/>
<dbReference type="GO" id="GO:0019915">
    <property type="term" value="P:lipid storage"/>
    <property type="evidence" value="ECO:0007669"/>
    <property type="project" value="TreeGrafter"/>
</dbReference>
<keyword evidence="3" id="KW-0551">Lipid droplet</keyword>
<dbReference type="Proteomes" id="UP000472270">
    <property type="component" value="Unassembled WGS sequence"/>
</dbReference>
<evidence type="ECO:0000313" key="5">
    <source>
        <dbReference type="Ensembl" id="ENSSRHP00000098075.1"/>
    </source>
</evidence>
<evidence type="ECO:0000256" key="3">
    <source>
        <dbReference type="ARBA" id="ARBA00022677"/>
    </source>
</evidence>
<dbReference type="GeneID" id="107741781"/>
<comment type="similarity">
    <text evidence="2">Belongs to the perilipin family.</text>
</comment>
<dbReference type="PANTHER" id="PTHR14024">
    <property type="entry name" value="PERILIPIN"/>
    <property type="match status" value="1"/>
</dbReference>
<reference evidence="5" key="1">
    <citation type="submission" date="2025-08" db="UniProtKB">
        <authorList>
            <consortium name="Ensembl"/>
        </authorList>
    </citation>
    <scope>IDENTIFICATION</scope>
</reference>
<evidence type="ECO:0000256" key="2">
    <source>
        <dbReference type="ARBA" id="ARBA00006311"/>
    </source>
</evidence>
<dbReference type="Pfam" id="PF03036">
    <property type="entry name" value="Perilipin"/>
    <property type="match status" value="1"/>
</dbReference>
<dbReference type="GO" id="GO:0005811">
    <property type="term" value="C:lipid droplet"/>
    <property type="evidence" value="ECO:0007669"/>
    <property type="project" value="UniProtKB-SubCell"/>
</dbReference>
<dbReference type="Ensembl" id="ENSSRHT00000100745.1">
    <property type="protein sequence ID" value="ENSSRHP00000098075.1"/>
    <property type="gene ID" value="ENSSRHG00000048170.1"/>
</dbReference>
<dbReference type="KEGG" id="srx:107741781"/>
<dbReference type="GO" id="GO:0005829">
    <property type="term" value="C:cytosol"/>
    <property type="evidence" value="ECO:0007669"/>
    <property type="project" value="TreeGrafter"/>
</dbReference>
<dbReference type="CTD" id="794783"/>
<dbReference type="OrthoDB" id="376826at2759"/>
<evidence type="ECO:0000313" key="6">
    <source>
        <dbReference type="Proteomes" id="UP000472270"/>
    </source>
</evidence>
<feature type="compositionally biased region" description="Low complexity" evidence="4">
    <location>
        <begin position="386"/>
        <end position="397"/>
    </location>
</feature>
<proteinExistence type="inferred from homology"/>